<dbReference type="PROSITE" id="PS50208">
    <property type="entry name" value="CASPASE_P20"/>
    <property type="match status" value="1"/>
</dbReference>
<evidence type="ECO:0008006" key="7">
    <source>
        <dbReference type="Google" id="ProtNLM"/>
    </source>
</evidence>
<evidence type="ECO:0000259" key="3">
    <source>
        <dbReference type="PROSITE" id="PS50207"/>
    </source>
</evidence>
<evidence type="ECO:0000259" key="4">
    <source>
        <dbReference type="PROSITE" id="PS50208"/>
    </source>
</evidence>
<keyword evidence="6" id="KW-1185">Reference proteome</keyword>
<evidence type="ECO:0000256" key="1">
    <source>
        <dbReference type="ARBA" id="ARBA00010134"/>
    </source>
</evidence>
<protein>
    <recommendedName>
        <fullName evidence="7">Caspase-3</fullName>
    </recommendedName>
</protein>
<evidence type="ECO:0000313" key="6">
    <source>
        <dbReference type="Proteomes" id="UP000694569"/>
    </source>
</evidence>
<dbReference type="GO" id="GO:0004197">
    <property type="term" value="F:cysteine-type endopeptidase activity"/>
    <property type="evidence" value="ECO:0007669"/>
    <property type="project" value="InterPro"/>
</dbReference>
<evidence type="ECO:0000256" key="2">
    <source>
        <dbReference type="RuleBase" id="RU003971"/>
    </source>
</evidence>
<reference evidence="5" key="2">
    <citation type="submission" date="2025-09" db="UniProtKB">
        <authorList>
            <consortium name="Ensembl"/>
        </authorList>
    </citation>
    <scope>IDENTIFICATION</scope>
</reference>
<dbReference type="GO" id="GO:0006508">
    <property type="term" value="P:proteolysis"/>
    <property type="evidence" value="ECO:0007669"/>
    <property type="project" value="InterPro"/>
</dbReference>
<accession>A0A8C5ML46</accession>
<dbReference type="InterPro" id="IPR029030">
    <property type="entry name" value="Caspase-like_dom_sf"/>
</dbReference>
<dbReference type="InterPro" id="IPR001309">
    <property type="entry name" value="Pept_C14_p20"/>
</dbReference>
<dbReference type="SUPFAM" id="SSF52129">
    <property type="entry name" value="Caspase-like"/>
    <property type="match status" value="1"/>
</dbReference>
<reference evidence="5" key="1">
    <citation type="submission" date="2025-08" db="UniProtKB">
        <authorList>
            <consortium name="Ensembl"/>
        </authorList>
    </citation>
    <scope>IDENTIFICATION</scope>
</reference>
<dbReference type="Proteomes" id="UP000694569">
    <property type="component" value="Unplaced"/>
</dbReference>
<dbReference type="InterPro" id="IPR052039">
    <property type="entry name" value="Caspase-related_regulators"/>
</dbReference>
<dbReference type="Ensembl" id="ENSLLET00000016877.1">
    <property type="protein sequence ID" value="ENSLLEP00000016254.1"/>
    <property type="gene ID" value="ENSLLEG00000010359.1"/>
</dbReference>
<dbReference type="FunFam" id="3.40.50.1460:FF:000024">
    <property type="entry name" value="Caspase 21"/>
    <property type="match status" value="1"/>
</dbReference>
<dbReference type="PANTHER" id="PTHR22576:SF41">
    <property type="entry name" value="CASPASE 14, APOPTOSIS-RELATED CYSTEINE PEPTIDASE"/>
    <property type="match status" value="1"/>
</dbReference>
<dbReference type="PANTHER" id="PTHR22576">
    <property type="entry name" value="MUCOSA ASSOCIATED LYMPHOID TISSUE LYMPHOMA TRANSLOCATION PROTEIN 1/PARACASPASE"/>
    <property type="match status" value="1"/>
</dbReference>
<dbReference type="Gene3D" id="3.40.50.1460">
    <property type="match status" value="1"/>
</dbReference>
<dbReference type="InterPro" id="IPR015917">
    <property type="entry name" value="Pept_C14A"/>
</dbReference>
<dbReference type="SMART" id="SM00115">
    <property type="entry name" value="CASc"/>
    <property type="match status" value="1"/>
</dbReference>
<dbReference type="OrthoDB" id="6116485at2759"/>
<dbReference type="InterPro" id="IPR002138">
    <property type="entry name" value="Pept_C14_p10"/>
</dbReference>
<feature type="domain" description="Caspase family p20" evidence="4">
    <location>
        <begin position="5"/>
        <end position="133"/>
    </location>
</feature>
<dbReference type="PROSITE" id="PS50207">
    <property type="entry name" value="CASPASE_P10"/>
    <property type="match status" value="1"/>
</dbReference>
<dbReference type="InterPro" id="IPR011600">
    <property type="entry name" value="Pept_C14_caspase"/>
</dbReference>
<sequence>MSIAIRGRALIIAMTDFHNPSGDRGITLERRKGVKRDTNRLFKALSHLGYKVSLHWDVSAKEIHEIYQKESELPQGECFISILSSHGKEGIIYDFYGEPVYLRELYNILSPENCPALAGIPKLFCIQACRGTDMDEGVVLETDSGTCDADTFSHSWDIPNDTVVMFATSEGYVAFQNPAGSVFLQTLCDIIESEEQDLSLSQIFTLISYDVAYNFQSHGTYGGYKEMPCLITNLTKEVRPFRRMGNIS</sequence>
<dbReference type="Pfam" id="PF00656">
    <property type="entry name" value="Peptidase_C14"/>
    <property type="match status" value="1"/>
</dbReference>
<feature type="domain" description="Caspase family p10" evidence="3">
    <location>
        <begin position="161"/>
        <end position="242"/>
    </location>
</feature>
<dbReference type="PRINTS" id="PR00376">
    <property type="entry name" value="IL1BCENZYME"/>
</dbReference>
<name>A0A8C5ML46_9ANUR</name>
<dbReference type="AlphaFoldDB" id="A0A8C5ML46"/>
<proteinExistence type="inferred from homology"/>
<dbReference type="GeneTree" id="ENSGT00940000164699"/>
<organism evidence="5 6">
    <name type="scientific">Leptobrachium leishanense</name>
    <name type="common">Leishan spiny toad</name>
    <dbReference type="NCBI Taxonomy" id="445787"/>
    <lineage>
        <taxon>Eukaryota</taxon>
        <taxon>Metazoa</taxon>
        <taxon>Chordata</taxon>
        <taxon>Craniata</taxon>
        <taxon>Vertebrata</taxon>
        <taxon>Euteleostomi</taxon>
        <taxon>Amphibia</taxon>
        <taxon>Batrachia</taxon>
        <taxon>Anura</taxon>
        <taxon>Pelobatoidea</taxon>
        <taxon>Megophryidae</taxon>
        <taxon>Leptobrachium</taxon>
    </lineage>
</organism>
<evidence type="ECO:0000313" key="5">
    <source>
        <dbReference type="Ensembl" id="ENSLLEP00000016254.1"/>
    </source>
</evidence>
<comment type="similarity">
    <text evidence="1 2">Belongs to the peptidase C14A family.</text>
</comment>